<protein>
    <submittedName>
        <fullName evidence="1">Uncharacterized protein</fullName>
    </submittedName>
</protein>
<dbReference type="EMBL" id="JAOB01000004">
    <property type="protein sequence ID" value="EUA78715.1"/>
    <property type="molecule type" value="Genomic_DNA"/>
</dbReference>
<sequence>MPQRMLARLDAATTAASNSLPNATCASSRRLSTALFTT</sequence>
<reference evidence="1" key="1">
    <citation type="submission" date="2014-01" db="EMBL/GenBank/DDBJ databases">
        <authorList>
            <person name="Brown-Elliot B."/>
            <person name="Wallace R."/>
            <person name="Lenaerts A."/>
            <person name="Ordway D."/>
            <person name="DeGroote M.A."/>
            <person name="Parker T."/>
            <person name="Sizemore C."/>
            <person name="Tallon L.J."/>
            <person name="Sadzewicz L.K."/>
            <person name="Sengamalay N."/>
            <person name="Fraser C.M."/>
            <person name="Hine E."/>
            <person name="Shefchek K.A."/>
            <person name="Das S.P."/>
            <person name="Tettelin H."/>
        </authorList>
    </citation>
    <scope>NUCLEOTIDE SEQUENCE [LARGE SCALE GENOMIC DNA]</scope>
    <source>
        <strain evidence="1">4042</strain>
    </source>
</reference>
<accession>X8EFU2</accession>
<proteinExistence type="predicted"/>
<organism evidence="1">
    <name type="scientific">Mycobacterium xenopi 4042</name>
    <dbReference type="NCBI Taxonomy" id="1299334"/>
    <lineage>
        <taxon>Bacteria</taxon>
        <taxon>Bacillati</taxon>
        <taxon>Actinomycetota</taxon>
        <taxon>Actinomycetes</taxon>
        <taxon>Mycobacteriales</taxon>
        <taxon>Mycobacteriaceae</taxon>
        <taxon>Mycobacterium</taxon>
    </lineage>
</organism>
<evidence type="ECO:0000313" key="1">
    <source>
        <dbReference type="EMBL" id="EUA78715.1"/>
    </source>
</evidence>
<name>X8EFU2_MYCXE</name>
<comment type="caution">
    <text evidence="1">The sequence shown here is derived from an EMBL/GenBank/DDBJ whole genome shotgun (WGS) entry which is preliminary data.</text>
</comment>
<dbReference type="AlphaFoldDB" id="X8EFU2"/>
<gene>
    <name evidence="1" type="ORF">I553_3006</name>
</gene>